<dbReference type="EMBL" id="CABPSM010000014">
    <property type="protein sequence ID" value="VVE39932.1"/>
    <property type="molecule type" value="Genomic_DNA"/>
</dbReference>
<dbReference type="Proteomes" id="UP000343317">
    <property type="component" value="Unassembled WGS sequence"/>
</dbReference>
<dbReference type="Gene3D" id="1.25.40.20">
    <property type="entry name" value="Ankyrin repeat-containing domain"/>
    <property type="match status" value="1"/>
</dbReference>
<dbReference type="InterPro" id="IPR036770">
    <property type="entry name" value="Ankyrin_rpt-contain_sf"/>
</dbReference>
<evidence type="ECO:0000313" key="1">
    <source>
        <dbReference type="EMBL" id="VVE39932.1"/>
    </source>
</evidence>
<proteinExistence type="predicted"/>
<protein>
    <submittedName>
        <fullName evidence="1">Ankyrin</fullName>
    </submittedName>
</protein>
<dbReference type="AlphaFoldDB" id="A0A5E4XV12"/>
<reference evidence="1 2" key="1">
    <citation type="submission" date="2019-08" db="EMBL/GenBank/DDBJ databases">
        <authorList>
            <person name="Peeters C."/>
        </authorList>
    </citation>
    <scope>NUCLEOTIDE SEQUENCE [LARGE SCALE GENOMIC DNA]</scope>
    <source>
        <strain evidence="1 2">LMG 31112</strain>
    </source>
</reference>
<organism evidence="1 2">
    <name type="scientific">Pandoraea horticolens</name>
    <dbReference type="NCBI Taxonomy" id="2508298"/>
    <lineage>
        <taxon>Bacteria</taxon>
        <taxon>Pseudomonadati</taxon>
        <taxon>Pseudomonadota</taxon>
        <taxon>Betaproteobacteria</taxon>
        <taxon>Burkholderiales</taxon>
        <taxon>Burkholderiaceae</taxon>
        <taxon>Pandoraea</taxon>
    </lineage>
</organism>
<name>A0A5E4XV12_9BURK</name>
<evidence type="ECO:0000313" key="2">
    <source>
        <dbReference type="Proteomes" id="UP000343317"/>
    </source>
</evidence>
<accession>A0A5E4XV12</accession>
<gene>
    <name evidence="1" type="ORF">PHO31112_04089</name>
</gene>
<dbReference type="SUPFAM" id="SSF48403">
    <property type="entry name" value="Ankyrin repeat"/>
    <property type="match status" value="1"/>
</dbReference>
<keyword evidence="2" id="KW-1185">Reference proteome</keyword>
<sequence length="404" mass="44414">MLGSTPALSPVASTSERLSLRLAPTGTDLGRRAYRTHTAPLEAMSLPQLLDAQNSRLYRPQDIWHALVNAQTYASRELRAICERASPNGPLFGEMVTLLTTKEEDRSLDRLSDAGIFLAPTRAHQLLAEDAALLRSNEGLKLWLEYAAAPASYLNVFDGSDIFSETIAEDRSRIDRILRVLVACGRDRTDAPPLNPSDTMPRNPLAHLCSQIAPQWLRRLLELGAKPEQTNSRGMPLTVVAMRAQALRLYVAGHDPLAPHDSLRQLARLLKRRGADLMQPDREGMPSVTLLTLHGLCGAAEALLATGADPNTPDRGGNTLMHHLAYVVHLRDDPAKADCAHLAYLAHYVLIIASRYGGDLTRVNHAGQSPRAWLPESFTPAPQIGQTFLDTVRKTALRRIRSLV</sequence>